<dbReference type="GO" id="GO:0008270">
    <property type="term" value="F:zinc ion binding"/>
    <property type="evidence" value="ECO:0007669"/>
    <property type="project" value="UniProtKB-UniRule"/>
</dbReference>
<feature type="binding site" evidence="12">
    <location>
        <position position="114"/>
    </location>
    <ligand>
        <name>Zn(2+)</name>
        <dbReference type="ChEBI" id="CHEBI:29105"/>
        <label>2</label>
    </ligand>
</feature>
<comment type="subcellular location">
    <subcellularLocation>
        <location evidence="2">Chromosome</location>
    </subcellularLocation>
    <subcellularLocation>
        <location evidence="1 11">Nucleus</location>
    </subcellularLocation>
</comment>
<evidence type="ECO:0000256" key="10">
    <source>
        <dbReference type="ARBA" id="ARBA00023242"/>
    </source>
</evidence>
<evidence type="ECO:0000256" key="1">
    <source>
        <dbReference type="ARBA" id="ARBA00004123"/>
    </source>
</evidence>
<dbReference type="SMART" id="SM00317">
    <property type="entry name" value="SET"/>
    <property type="match status" value="1"/>
</dbReference>
<dbReference type="InterPro" id="IPR046341">
    <property type="entry name" value="SET_dom_sf"/>
</dbReference>
<keyword evidence="10 11" id="KW-0539">Nucleus</keyword>
<keyword evidence="4 11" id="KW-0489">Methyltransferase</keyword>
<dbReference type="EMBL" id="HAAD01001127">
    <property type="protein sequence ID" value="CDG67359.1"/>
    <property type="molecule type" value="mRNA"/>
</dbReference>
<dbReference type="AlphaFoldDB" id="T2M5F0"/>
<feature type="binding site" evidence="12">
    <location>
        <position position="114"/>
    </location>
    <ligand>
        <name>Zn(2+)</name>
        <dbReference type="ChEBI" id="CHEBI:29105"/>
        <label>1</label>
    </ligand>
</feature>
<evidence type="ECO:0000256" key="12">
    <source>
        <dbReference type="PIRSR" id="PIRSR009343-2"/>
    </source>
</evidence>
<feature type="binding site" evidence="12">
    <location>
        <position position="317"/>
    </location>
    <ligand>
        <name>Zn(2+)</name>
        <dbReference type="ChEBI" id="CHEBI:29105"/>
        <label>4</label>
    </ligand>
</feature>
<dbReference type="CDD" id="cd10542">
    <property type="entry name" value="SET_SUV39H"/>
    <property type="match status" value="1"/>
</dbReference>
<evidence type="ECO:0000256" key="6">
    <source>
        <dbReference type="ARBA" id="ARBA00022691"/>
    </source>
</evidence>
<dbReference type="InterPro" id="IPR001214">
    <property type="entry name" value="SET_dom"/>
</dbReference>
<gene>
    <name evidence="16" type="primary">SUV39H2</name>
</gene>
<keyword evidence="7 11" id="KW-0479">Metal-binding</keyword>
<evidence type="ECO:0000256" key="4">
    <source>
        <dbReference type="ARBA" id="ARBA00022603"/>
    </source>
</evidence>
<dbReference type="InterPro" id="IPR003616">
    <property type="entry name" value="Post-SET_dom"/>
</dbReference>
<feature type="domain" description="SET" evidence="13">
    <location>
        <begin position="175"/>
        <end position="299"/>
    </location>
</feature>
<dbReference type="OrthoDB" id="308383at2759"/>
<dbReference type="OMA" id="CERICTM"/>
<dbReference type="KEGG" id="hmg:100204516"/>
<dbReference type="GO" id="GO:0005694">
    <property type="term" value="C:chromosome"/>
    <property type="evidence" value="ECO:0007669"/>
    <property type="project" value="UniProtKB-SubCell"/>
</dbReference>
<evidence type="ECO:0000256" key="11">
    <source>
        <dbReference type="PIRNR" id="PIRNR009343"/>
    </source>
</evidence>
<reference evidence="16" key="1">
    <citation type="journal article" date="2013" name="Genome Biol. Evol.">
        <title>Punctuated emergences of genetic and phenotypic innovations in eumetazoan, bilaterian, euteleostome, and hominidae ancestors.</title>
        <authorList>
            <person name="Wenger Y."/>
            <person name="Galliot B."/>
        </authorList>
    </citation>
    <scope>NUCLEOTIDE SEQUENCE</scope>
    <source>
        <tissue evidence="16">Whole animals</tissue>
    </source>
</reference>
<keyword evidence="8 11" id="KW-0862">Zinc</keyword>
<dbReference type="InterPro" id="IPR007728">
    <property type="entry name" value="Pre-SET_dom"/>
</dbReference>
<comment type="catalytic activity">
    <reaction evidence="11">
        <text>L-lysyl(9)-[histone H3] + 3 S-adenosyl-L-methionine = N(6),N(6),N(6)-trimethyl-L-lysyl(9)-[histone H3] + 3 S-adenosyl-L-homocysteine + 3 H(+)</text>
        <dbReference type="Rhea" id="RHEA:60276"/>
        <dbReference type="Rhea" id="RHEA-COMP:15538"/>
        <dbReference type="Rhea" id="RHEA-COMP:15546"/>
        <dbReference type="ChEBI" id="CHEBI:15378"/>
        <dbReference type="ChEBI" id="CHEBI:29969"/>
        <dbReference type="ChEBI" id="CHEBI:57856"/>
        <dbReference type="ChEBI" id="CHEBI:59789"/>
        <dbReference type="ChEBI" id="CHEBI:61961"/>
        <dbReference type="EC" id="2.1.1.355"/>
    </reaction>
</comment>
<feature type="binding site" evidence="12">
    <location>
        <position position="164"/>
    </location>
    <ligand>
        <name>Zn(2+)</name>
        <dbReference type="ChEBI" id="CHEBI:29105"/>
        <label>3</label>
    </ligand>
</feature>
<dbReference type="Gene3D" id="2.170.270.10">
    <property type="entry name" value="SET domain"/>
    <property type="match status" value="1"/>
</dbReference>
<evidence type="ECO:0000313" key="16">
    <source>
        <dbReference type="EMBL" id="CDG67359.1"/>
    </source>
</evidence>
<evidence type="ECO:0000256" key="8">
    <source>
        <dbReference type="ARBA" id="ARBA00022833"/>
    </source>
</evidence>
<dbReference type="Pfam" id="PF00856">
    <property type="entry name" value="SET"/>
    <property type="match status" value="1"/>
</dbReference>
<feature type="binding site" evidence="12">
    <location>
        <position position="322"/>
    </location>
    <ligand>
        <name>Zn(2+)</name>
        <dbReference type="ChEBI" id="CHEBI:29105"/>
        <label>4</label>
    </ligand>
</feature>
<keyword evidence="9 11" id="KW-0156">Chromatin regulator</keyword>
<sequence>MGKPKPKKDKPLLACKVVVLEDVNQLAKKYRGKFQLTLKTIKKKGYENCIDPAQNMLLVQWETLLNKICHEDPVIAVENFVDNEGPPDNFTYVRQNITHGLANDLLDPNFLAGCECFPRCSQNTCSCPKNSGHKFAYDRNKRVLLPPQSPIYECNKRCKCGDDCPNRVLQKGLTVRVCIFRTDNGRGWGLKTREFIPKDMFVVEYVGEVITSDDAERRGKLYDERQQTYLFDLDFNGDPTFTIDAHEYGNVSHFINHSCDPNLRVFTVWVDTLDPRLPRLGLFALRDIKQGEELTFDYTCGQKESKTSNEIKMYCACGAPNCRKYLF</sequence>
<dbReference type="GO" id="GO:0005634">
    <property type="term" value="C:nucleus"/>
    <property type="evidence" value="ECO:0007669"/>
    <property type="project" value="UniProtKB-SubCell"/>
</dbReference>
<dbReference type="SUPFAM" id="SSF82199">
    <property type="entry name" value="SET domain"/>
    <property type="match status" value="1"/>
</dbReference>
<evidence type="ECO:0000256" key="7">
    <source>
        <dbReference type="ARBA" id="ARBA00022723"/>
    </source>
</evidence>
<feature type="binding site" evidence="12">
    <location>
        <position position="125"/>
    </location>
    <ligand>
        <name>Zn(2+)</name>
        <dbReference type="ChEBI" id="CHEBI:29105"/>
        <label>1</label>
    </ligand>
</feature>
<organism evidence="16">
    <name type="scientific">Hydra vulgaris</name>
    <name type="common">Hydra</name>
    <name type="synonym">Hydra attenuata</name>
    <dbReference type="NCBI Taxonomy" id="6087"/>
    <lineage>
        <taxon>Eukaryota</taxon>
        <taxon>Metazoa</taxon>
        <taxon>Cnidaria</taxon>
        <taxon>Hydrozoa</taxon>
        <taxon>Hydroidolina</taxon>
        <taxon>Anthoathecata</taxon>
        <taxon>Aplanulata</taxon>
        <taxon>Hydridae</taxon>
        <taxon>Hydra</taxon>
    </lineage>
</organism>
<dbReference type="GO" id="GO:0032259">
    <property type="term" value="P:methylation"/>
    <property type="evidence" value="ECO:0007669"/>
    <property type="project" value="UniProtKB-KW"/>
</dbReference>
<dbReference type="SMART" id="SM00468">
    <property type="entry name" value="PreSET"/>
    <property type="match status" value="1"/>
</dbReference>
<comment type="similarity">
    <text evidence="11">Belongs to the class V-like SAM-binding methyltransferase superfamily. Histone-lysine methyltransferase family. Suvar3-9 subfamily.</text>
</comment>
<feature type="binding site" evidence="12">
    <location>
        <position position="116"/>
    </location>
    <ligand>
        <name>Zn(2+)</name>
        <dbReference type="ChEBI" id="CHEBI:29105"/>
        <label>1</label>
    </ligand>
</feature>
<dbReference type="GO" id="GO:0140949">
    <property type="term" value="F:histone H3K9 trimethyltransferase activity"/>
    <property type="evidence" value="ECO:0007669"/>
    <property type="project" value="UniProtKB-EC"/>
</dbReference>
<dbReference type="Pfam" id="PF05033">
    <property type="entry name" value="Pre-SET"/>
    <property type="match status" value="1"/>
</dbReference>
<feature type="domain" description="Post-SET" evidence="15">
    <location>
        <begin position="311"/>
        <end position="327"/>
    </location>
</feature>
<evidence type="ECO:0000259" key="13">
    <source>
        <dbReference type="PROSITE" id="PS50280"/>
    </source>
</evidence>
<feature type="domain" description="Pre-SET" evidence="14">
    <location>
        <begin position="112"/>
        <end position="172"/>
    </location>
</feature>
<dbReference type="PANTHER" id="PTHR46223">
    <property type="entry name" value="HISTONE-LYSINE N-METHYLTRANSFERASE SUV39H"/>
    <property type="match status" value="1"/>
</dbReference>
<evidence type="ECO:0000256" key="2">
    <source>
        <dbReference type="ARBA" id="ARBA00004286"/>
    </source>
</evidence>
<feature type="binding site" evidence="12">
    <location>
        <position position="158"/>
    </location>
    <ligand>
        <name>Zn(2+)</name>
        <dbReference type="ChEBI" id="CHEBI:29105"/>
        <label>2</label>
    </ligand>
</feature>
<dbReference type="PROSITE" id="PS50867">
    <property type="entry name" value="PRE_SET"/>
    <property type="match status" value="1"/>
</dbReference>
<evidence type="ECO:0000259" key="14">
    <source>
        <dbReference type="PROSITE" id="PS50867"/>
    </source>
</evidence>
<evidence type="ECO:0000256" key="5">
    <source>
        <dbReference type="ARBA" id="ARBA00022679"/>
    </source>
</evidence>
<proteinExistence type="evidence at transcript level"/>
<feature type="binding site" evidence="12">
    <location>
        <position position="160"/>
    </location>
    <ligand>
        <name>Zn(2+)</name>
        <dbReference type="ChEBI" id="CHEBI:29105"/>
        <label>3</label>
    </ligand>
</feature>
<evidence type="ECO:0000256" key="9">
    <source>
        <dbReference type="ARBA" id="ARBA00022853"/>
    </source>
</evidence>
<dbReference type="InterPro" id="IPR050973">
    <property type="entry name" value="H3K9_Histone-Lys_N-MTase"/>
</dbReference>
<dbReference type="EC" id="2.1.1.355" evidence="11"/>
<feature type="binding site" evidence="12">
    <location>
        <position position="154"/>
    </location>
    <ligand>
        <name>Zn(2+)</name>
        <dbReference type="ChEBI" id="CHEBI:29105"/>
        <label>2</label>
    </ligand>
</feature>
<accession>T2M5F0</accession>
<dbReference type="PROSITE" id="PS50868">
    <property type="entry name" value="POST_SET"/>
    <property type="match status" value="1"/>
</dbReference>
<evidence type="ECO:0000259" key="15">
    <source>
        <dbReference type="PROSITE" id="PS50868"/>
    </source>
</evidence>
<dbReference type="PIRSF" id="PIRSF009343">
    <property type="entry name" value="SUV39_SET"/>
    <property type="match status" value="1"/>
</dbReference>
<feature type="binding site" evidence="12">
    <location>
        <position position="315"/>
    </location>
    <ligand>
        <name>Zn(2+)</name>
        <dbReference type="ChEBI" id="CHEBI:29105"/>
        <label>4</label>
    </ligand>
</feature>
<feature type="binding site" evidence="12">
    <location>
        <position position="127"/>
    </location>
    <ligand>
        <name>Zn(2+)</name>
        <dbReference type="ChEBI" id="CHEBI:29105"/>
        <label>2</label>
    </ligand>
</feature>
<feature type="binding site" evidence="12">
    <location>
        <position position="154"/>
    </location>
    <ligand>
        <name>Zn(2+)</name>
        <dbReference type="ChEBI" id="CHEBI:29105"/>
        <label>3</label>
    </ligand>
</feature>
<dbReference type="InterPro" id="IPR011381">
    <property type="entry name" value="H3-K9_MeTrfase_SUV39H1/2-like"/>
</dbReference>
<protein>
    <recommendedName>
        <fullName evidence="11">Histone-lysine N-methyltransferase</fullName>
        <ecNumber evidence="11">2.1.1.355</ecNumber>
    </recommendedName>
</protein>
<feature type="binding site" evidence="12">
    <location>
        <position position="259"/>
    </location>
    <ligand>
        <name>Zn(2+)</name>
        <dbReference type="ChEBI" id="CHEBI:29105"/>
        <label>4</label>
    </ligand>
</feature>
<dbReference type="PANTHER" id="PTHR46223:SF4">
    <property type="entry name" value="HISTONE-LYSINE N-METHYLTRANSFERASE-RELATED"/>
    <property type="match status" value="1"/>
</dbReference>
<name>T2M5F0_HYDVU</name>
<keyword evidence="3" id="KW-0158">Chromosome</keyword>
<keyword evidence="6 11" id="KW-0949">S-adenosyl-L-methionine</keyword>
<keyword evidence="5 11" id="KW-0808">Transferase</keyword>
<evidence type="ECO:0000256" key="3">
    <source>
        <dbReference type="ARBA" id="ARBA00022454"/>
    </source>
</evidence>
<dbReference type="PROSITE" id="PS50280">
    <property type="entry name" value="SET"/>
    <property type="match status" value="1"/>
</dbReference>